<keyword evidence="1" id="KW-0732">Signal</keyword>
<reference evidence="3" key="1">
    <citation type="submission" date="2025-08" db="UniProtKB">
        <authorList>
            <consortium name="RefSeq"/>
        </authorList>
    </citation>
    <scope>IDENTIFICATION</scope>
</reference>
<evidence type="ECO:0000313" key="3">
    <source>
        <dbReference type="RefSeq" id="XP_022083838.1"/>
    </source>
</evidence>
<evidence type="ECO:0000256" key="1">
    <source>
        <dbReference type="SAM" id="SignalP"/>
    </source>
</evidence>
<dbReference type="OMA" id="RAGYCNS"/>
<keyword evidence="2" id="KW-1185">Reference proteome</keyword>
<organism evidence="2 3">
    <name type="scientific">Acanthaster planci</name>
    <name type="common">Crown-of-thorns starfish</name>
    <dbReference type="NCBI Taxonomy" id="133434"/>
    <lineage>
        <taxon>Eukaryota</taxon>
        <taxon>Metazoa</taxon>
        <taxon>Echinodermata</taxon>
        <taxon>Eleutherozoa</taxon>
        <taxon>Asterozoa</taxon>
        <taxon>Asteroidea</taxon>
        <taxon>Valvatacea</taxon>
        <taxon>Valvatida</taxon>
        <taxon>Acanthasteridae</taxon>
        <taxon>Acanthaster</taxon>
    </lineage>
</organism>
<proteinExistence type="predicted"/>
<dbReference type="Proteomes" id="UP000694845">
    <property type="component" value="Unplaced"/>
</dbReference>
<dbReference type="GeneID" id="110975566"/>
<dbReference type="AlphaFoldDB" id="A0A8B7XSK0"/>
<gene>
    <name evidence="3" type="primary">LOC110975566</name>
</gene>
<accession>A0A8B7XSK0</accession>
<dbReference type="RefSeq" id="XP_022083838.1">
    <property type="nucleotide sequence ID" value="XM_022228146.1"/>
</dbReference>
<feature type="chain" id="PRO_5034266619" evidence="1">
    <location>
        <begin position="20"/>
        <end position="104"/>
    </location>
</feature>
<evidence type="ECO:0000313" key="2">
    <source>
        <dbReference type="Proteomes" id="UP000694845"/>
    </source>
</evidence>
<name>A0A8B7XSK0_ACAPL</name>
<feature type="signal peptide" evidence="1">
    <location>
        <begin position="1"/>
        <end position="19"/>
    </location>
</feature>
<protein>
    <submittedName>
        <fullName evidence="3">Uncharacterized protein LOC110975566</fullName>
    </submittedName>
</protein>
<dbReference type="KEGG" id="aplc:110975566"/>
<sequence>MTKAVALLLLVVVVMAVVAMPTEARIRGRKKGCTSRSGRAGYCNSNVSFFKRLLEEYRNITSDAAPDGDDLATREGADDKLGTKILLLRELLAELQAEDDDTGL</sequence>